<dbReference type="EMBL" id="KN846956">
    <property type="protein sequence ID" value="KIW72263.1"/>
    <property type="molecule type" value="Genomic_DNA"/>
</dbReference>
<dbReference type="STRING" id="5601.A0A0D2FUY7"/>
<feature type="compositionally biased region" description="Polar residues" evidence="1">
    <location>
        <begin position="269"/>
        <end position="284"/>
    </location>
</feature>
<reference evidence="2 3" key="1">
    <citation type="submission" date="2015-01" db="EMBL/GenBank/DDBJ databases">
        <title>The Genome Sequence of Capronia semiimmersa CBS27337.</title>
        <authorList>
            <consortium name="The Broad Institute Genomics Platform"/>
            <person name="Cuomo C."/>
            <person name="de Hoog S."/>
            <person name="Gorbushina A."/>
            <person name="Stielow B."/>
            <person name="Teixiera M."/>
            <person name="Abouelleil A."/>
            <person name="Chapman S.B."/>
            <person name="Priest M."/>
            <person name="Young S.K."/>
            <person name="Wortman J."/>
            <person name="Nusbaum C."/>
            <person name="Birren B."/>
        </authorList>
    </citation>
    <scope>NUCLEOTIDE SEQUENCE [LARGE SCALE GENOMIC DNA]</scope>
    <source>
        <strain evidence="2 3">CBS 27337</strain>
    </source>
</reference>
<feature type="compositionally biased region" description="Acidic residues" evidence="1">
    <location>
        <begin position="409"/>
        <end position="427"/>
    </location>
</feature>
<gene>
    <name evidence="2" type="ORF">PV04_00469</name>
</gene>
<feature type="compositionally biased region" description="Basic and acidic residues" evidence="1">
    <location>
        <begin position="146"/>
        <end position="160"/>
    </location>
</feature>
<feature type="compositionally biased region" description="Basic and acidic residues" evidence="1">
    <location>
        <begin position="318"/>
        <end position="331"/>
    </location>
</feature>
<dbReference type="AlphaFoldDB" id="A0A0D2FUY7"/>
<accession>A0A0D2FUY7</accession>
<evidence type="ECO:0000313" key="2">
    <source>
        <dbReference type="EMBL" id="KIW72263.1"/>
    </source>
</evidence>
<dbReference type="HOGENOM" id="CLU_020822_2_0_1"/>
<dbReference type="Proteomes" id="UP000054266">
    <property type="component" value="Unassembled WGS sequence"/>
</dbReference>
<proteinExistence type="predicted"/>
<protein>
    <submittedName>
        <fullName evidence="2">Uncharacterized protein</fullName>
    </submittedName>
</protein>
<evidence type="ECO:0000313" key="3">
    <source>
        <dbReference type="Proteomes" id="UP000054266"/>
    </source>
</evidence>
<sequence>MPPGGRPPRGRPGRNNDRLWELQQQQRSWEYDARVEELDTDDDISPQGVMLDQNYGQPRYRSDELRFTGIDLGGGMVRRRRSGDVYTGDFTPSDDEEEFEYDLQSGLIRRPDIQVAYREKEELLVQRAEERIARARALGKPNVKLSRAEIDALERSERNRNPPPLSTTPKAAPKSKKEAPVVKRKPVEVRKSWSGANARSASDSPSKGKSGDSRSRGKNTAGNGSAPPSRESSVTAHALPPADLDYDRRVPYTQGHNLAGARQIDPSWRTPQTNPNQALRQFSQAMPPPQHPYYTTRYSSNPDVVYGNRPGSNSSRSSRPDPSEMEWEPRARSTSSLVNVPLDQLPYQANVGRAPRFDPSDPRFASPQRRVASGPPAVQNQATHYRRPQDELFLPDGQPEVYNYLAPGAEDDNDDDDDDDDDSDYDAGVEINVTERPGGTYAIQTRSASAAASSPSQKQKGNGKSIGGKSKKGR</sequence>
<feature type="region of interest" description="Disordered" evidence="1">
    <location>
        <begin position="134"/>
        <end position="474"/>
    </location>
</feature>
<feature type="compositionally biased region" description="Low complexity" evidence="1">
    <location>
        <begin position="199"/>
        <end position="208"/>
    </location>
</feature>
<evidence type="ECO:0000256" key="1">
    <source>
        <dbReference type="SAM" id="MobiDB-lite"/>
    </source>
</evidence>
<organism evidence="2 3">
    <name type="scientific">Phialophora macrospora</name>
    <dbReference type="NCBI Taxonomy" id="1851006"/>
    <lineage>
        <taxon>Eukaryota</taxon>
        <taxon>Fungi</taxon>
        <taxon>Dikarya</taxon>
        <taxon>Ascomycota</taxon>
        <taxon>Pezizomycotina</taxon>
        <taxon>Eurotiomycetes</taxon>
        <taxon>Chaetothyriomycetidae</taxon>
        <taxon>Chaetothyriales</taxon>
        <taxon>Herpotrichiellaceae</taxon>
        <taxon>Phialophora</taxon>
    </lineage>
</organism>
<feature type="compositionally biased region" description="Low complexity" evidence="1">
    <location>
        <begin position="307"/>
        <end position="317"/>
    </location>
</feature>
<name>A0A0D2FUY7_9EURO</name>
<feature type="compositionally biased region" description="Basic and acidic residues" evidence="1">
    <location>
        <begin position="175"/>
        <end position="191"/>
    </location>
</feature>
<feature type="compositionally biased region" description="Low complexity" evidence="1">
    <location>
        <begin position="447"/>
        <end position="463"/>
    </location>
</feature>
<keyword evidence="3" id="KW-1185">Reference proteome</keyword>